<feature type="domain" description="AAA+ ATPase" evidence="17">
    <location>
        <begin position="405"/>
        <end position="543"/>
    </location>
</feature>
<keyword evidence="11" id="KW-0067">ATP-binding</keyword>
<dbReference type="SUPFAM" id="SSF140990">
    <property type="entry name" value="FtsH protease domain-like"/>
    <property type="match status" value="1"/>
</dbReference>
<comment type="subcellular location">
    <subcellularLocation>
        <location evidence="2">Mitochondrion membrane</location>
        <topology evidence="2">Multi-pass membrane protein</topology>
    </subcellularLocation>
</comment>
<dbReference type="InterPro" id="IPR003959">
    <property type="entry name" value="ATPase_AAA_core"/>
</dbReference>
<evidence type="ECO:0000256" key="10">
    <source>
        <dbReference type="ARBA" id="ARBA00022833"/>
    </source>
</evidence>
<feature type="region of interest" description="Disordered" evidence="16">
    <location>
        <begin position="808"/>
        <end position="845"/>
    </location>
</feature>
<comment type="similarity">
    <text evidence="3">In the C-terminal section; belongs to the peptidase M41 family.</text>
</comment>
<evidence type="ECO:0000256" key="4">
    <source>
        <dbReference type="ARBA" id="ARBA00010550"/>
    </source>
</evidence>
<keyword evidence="10" id="KW-0862">Zinc</keyword>
<organism evidence="18 19">
    <name type="scientific">Acrasis kona</name>
    <dbReference type="NCBI Taxonomy" id="1008807"/>
    <lineage>
        <taxon>Eukaryota</taxon>
        <taxon>Discoba</taxon>
        <taxon>Heterolobosea</taxon>
        <taxon>Tetramitia</taxon>
        <taxon>Eutetramitia</taxon>
        <taxon>Acrasidae</taxon>
        <taxon>Acrasis</taxon>
    </lineage>
</organism>
<dbReference type="EMBL" id="JAOPGA020000938">
    <property type="protein sequence ID" value="KAL0483127.1"/>
    <property type="molecule type" value="Genomic_DNA"/>
</dbReference>
<dbReference type="Pfam" id="PF00004">
    <property type="entry name" value="AAA"/>
    <property type="match status" value="1"/>
</dbReference>
<keyword evidence="12" id="KW-1133">Transmembrane helix</keyword>
<evidence type="ECO:0000256" key="13">
    <source>
        <dbReference type="ARBA" id="ARBA00023049"/>
    </source>
</evidence>
<dbReference type="InterPro" id="IPR050928">
    <property type="entry name" value="ATP-dep_Zn_Metalloprotease"/>
</dbReference>
<proteinExistence type="inferred from homology"/>
<accession>A0AAW2Z3C2</accession>
<feature type="compositionally biased region" description="Gly residues" evidence="16">
    <location>
        <begin position="75"/>
        <end position="91"/>
    </location>
</feature>
<dbReference type="InterPro" id="IPR005936">
    <property type="entry name" value="FtsH"/>
</dbReference>
<evidence type="ECO:0000256" key="16">
    <source>
        <dbReference type="SAM" id="MobiDB-lite"/>
    </source>
</evidence>
<dbReference type="InterPro" id="IPR000642">
    <property type="entry name" value="Peptidase_M41"/>
</dbReference>
<dbReference type="SUPFAM" id="SSF52540">
    <property type="entry name" value="P-loop containing nucleoside triphosphate hydrolases"/>
    <property type="match status" value="1"/>
</dbReference>
<evidence type="ECO:0000313" key="19">
    <source>
        <dbReference type="Proteomes" id="UP001431209"/>
    </source>
</evidence>
<evidence type="ECO:0000256" key="15">
    <source>
        <dbReference type="ARBA" id="ARBA00023136"/>
    </source>
</evidence>
<feature type="compositionally biased region" description="Polar residues" evidence="16">
    <location>
        <begin position="134"/>
        <end position="146"/>
    </location>
</feature>
<evidence type="ECO:0000256" key="6">
    <source>
        <dbReference type="ARBA" id="ARBA00022692"/>
    </source>
</evidence>
<dbReference type="GO" id="GO:0005524">
    <property type="term" value="F:ATP binding"/>
    <property type="evidence" value="ECO:0007669"/>
    <property type="project" value="UniProtKB-KW"/>
</dbReference>
<keyword evidence="14" id="KW-0496">Mitochondrion</keyword>
<feature type="region of interest" description="Disordered" evidence="16">
    <location>
        <begin position="56"/>
        <end position="194"/>
    </location>
</feature>
<dbReference type="HAMAP" id="MF_01458">
    <property type="entry name" value="FtsH"/>
    <property type="match status" value="1"/>
</dbReference>
<dbReference type="PANTHER" id="PTHR43655">
    <property type="entry name" value="ATP-DEPENDENT PROTEASE"/>
    <property type="match status" value="1"/>
</dbReference>
<evidence type="ECO:0000256" key="1">
    <source>
        <dbReference type="ARBA" id="ARBA00001947"/>
    </source>
</evidence>
<name>A0AAW2Z3C2_9EUKA</name>
<keyword evidence="6" id="KW-0812">Transmembrane</keyword>
<dbReference type="Pfam" id="PF17862">
    <property type="entry name" value="AAA_lid_3"/>
    <property type="match status" value="1"/>
</dbReference>
<evidence type="ECO:0000256" key="8">
    <source>
        <dbReference type="ARBA" id="ARBA00022741"/>
    </source>
</evidence>
<dbReference type="AlphaFoldDB" id="A0AAW2Z3C2"/>
<feature type="compositionally biased region" description="Polar residues" evidence="16">
    <location>
        <begin position="163"/>
        <end position="172"/>
    </location>
</feature>
<evidence type="ECO:0000313" key="18">
    <source>
        <dbReference type="EMBL" id="KAL0483127.1"/>
    </source>
</evidence>
<dbReference type="GO" id="GO:0004222">
    <property type="term" value="F:metalloendopeptidase activity"/>
    <property type="evidence" value="ECO:0007669"/>
    <property type="project" value="InterPro"/>
</dbReference>
<comment type="similarity">
    <text evidence="4">In the N-terminal section; belongs to the AAA ATPase family.</text>
</comment>
<evidence type="ECO:0000256" key="12">
    <source>
        <dbReference type="ARBA" id="ARBA00022989"/>
    </source>
</evidence>
<comment type="caution">
    <text evidence="18">The sequence shown here is derived from an EMBL/GenBank/DDBJ whole genome shotgun (WGS) entry which is preliminary data.</text>
</comment>
<keyword evidence="13" id="KW-0482">Metalloprotease</keyword>
<evidence type="ECO:0000256" key="2">
    <source>
        <dbReference type="ARBA" id="ARBA00004225"/>
    </source>
</evidence>
<evidence type="ECO:0000256" key="7">
    <source>
        <dbReference type="ARBA" id="ARBA00022723"/>
    </source>
</evidence>
<evidence type="ECO:0000256" key="11">
    <source>
        <dbReference type="ARBA" id="ARBA00022840"/>
    </source>
</evidence>
<dbReference type="NCBIfam" id="TIGR01241">
    <property type="entry name" value="FtsH_fam"/>
    <property type="match status" value="1"/>
</dbReference>
<evidence type="ECO:0000256" key="5">
    <source>
        <dbReference type="ARBA" id="ARBA00022670"/>
    </source>
</evidence>
<feature type="compositionally biased region" description="Gly residues" evidence="16">
    <location>
        <begin position="183"/>
        <end position="194"/>
    </location>
</feature>
<dbReference type="CDD" id="cd19501">
    <property type="entry name" value="RecA-like_FtsH"/>
    <property type="match status" value="1"/>
</dbReference>
<evidence type="ECO:0000256" key="9">
    <source>
        <dbReference type="ARBA" id="ARBA00022801"/>
    </source>
</evidence>
<dbReference type="InterPro" id="IPR003593">
    <property type="entry name" value="AAA+_ATPase"/>
</dbReference>
<dbReference type="Gene3D" id="1.10.8.60">
    <property type="match status" value="1"/>
</dbReference>
<gene>
    <name evidence="18" type="ORF">AKO1_015155</name>
</gene>
<keyword evidence="15" id="KW-0472">Membrane</keyword>
<sequence>MSCRALHVRLASCVSHITRHSRRTNHARILFKNWETQQSIHTSTWINQNTFKTILTGPTGGGSTDIPPSTPVNNGGQGLGGSHDTGIGGAPADGPTGVMDNLPNDLGVRPAETSRGDKTTPGMGEPTDPPKMPTDNTPDGLNNPSAETGKGDKINQPGVGEAKNNSDSSGTPPKTPINEEKTNGGGSGGSSGRGSSGFITPLDIIAFVISAGAIYFSVTKNTLQSPDSFITFETFKQEYLAEDKVDYISYSNKTNVARIHTKLPEDPRSTSSTDRFRNINNPVVNVRMLSVEDFEKKLNEAEKELNVSSANPTPVQYRDNNQDNIWTPILINVAIVGFLAYSIRRASGSLGNLMGGMSNVKGPTEVMSKVKFADVAGMDEAKMEITEFIDFLKQPEKFKTLGAKIPRGAILFGPPGTGKTLLAKAVAGESGVPFFSMSGSDFVEIYVGVGASRVRELFSKARAFDKVIIYIDEIDAIGRPRGKTGRNDEREATLNQLLVEMDGFKENQNVVIMASTNSNPSDIDDALLRPGRFDRQITVDKPTQSERIEIFKVHLKKIKLSPQVNERIQRLAELTPGFSGADIANACNEAAIHAARNAKDQVGMEDMEKAIERVVGGIEKKNMPISQEEKNIIAYHEAGHAIVSWFSKYCDPLLKVSIIPRGKALGYAQYVPKERFIRTYDQLVELIAQALGGRVAEKIMFGHLSTGAKDDLQKITRIAYSAISTFGMSKLGPVSYPVPGQGSMNVQKPYSEETAEVIDQEVRDLVSDVFEKTEKLLIEKKHLLEEVAQYLIKNEVMNLEQFKSIVGPRPYPQTAAEGPDPVPVEGQEATGDASINEAAVKTEEK</sequence>
<protein>
    <submittedName>
        <fullName evidence="18">AFG3-like protein</fullName>
    </submittedName>
</protein>
<comment type="cofactor">
    <cofactor evidence="1">
        <name>Zn(2+)</name>
        <dbReference type="ChEBI" id="CHEBI:29105"/>
    </cofactor>
</comment>
<dbReference type="Pfam" id="PF01434">
    <property type="entry name" value="Peptidase_M41"/>
    <property type="match status" value="1"/>
</dbReference>
<dbReference type="SMART" id="SM00382">
    <property type="entry name" value="AAA"/>
    <property type="match status" value="1"/>
</dbReference>
<dbReference type="Gene3D" id="1.20.58.760">
    <property type="entry name" value="Peptidase M41"/>
    <property type="match status" value="1"/>
</dbReference>
<keyword evidence="7" id="KW-0479">Metal-binding</keyword>
<dbReference type="Gene3D" id="3.40.1690.20">
    <property type="match status" value="1"/>
</dbReference>
<dbReference type="GO" id="GO:0034982">
    <property type="term" value="P:mitochondrial protein processing"/>
    <property type="evidence" value="ECO:0007669"/>
    <property type="project" value="TreeGrafter"/>
</dbReference>
<reference evidence="18 19" key="1">
    <citation type="submission" date="2024-03" db="EMBL/GenBank/DDBJ databases">
        <title>The Acrasis kona genome and developmental transcriptomes reveal deep origins of eukaryotic multicellular pathways.</title>
        <authorList>
            <person name="Sheikh S."/>
            <person name="Fu C.-J."/>
            <person name="Brown M.W."/>
            <person name="Baldauf S.L."/>
        </authorList>
    </citation>
    <scope>NUCLEOTIDE SEQUENCE [LARGE SCALE GENOMIC DNA]</scope>
    <source>
        <strain evidence="18 19">ATCC MYA-3509</strain>
    </source>
</reference>
<keyword evidence="9" id="KW-0378">Hydrolase</keyword>
<dbReference type="InterPro" id="IPR041569">
    <property type="entry name" value="AAA_lid_3"/>
</dbReference>
<keyword evidence="8" id="KW-0547">Nucleotide-binding</keyword>
<dbReference type="FunFam" id="3.40.50.300:FF:000001">
    <property type="entry name" value="ATP-dependent zinc metalloprotease FtsH"/>
    <property type="match status" value="1"/>
</dbReference>
<keyword evidence="19" id="KW-1185">Reference proteome</keyword>
<dbReference type="Proteomes" id="UP001431209">
    <property type="component" value="Unassembled WGS sequence"/>
</dbReference>
<dbReference type="FunFam" id="1.20.58.760:FF:000003">
    <property type="entry name" value="AFG3-like AAA ATPase 2"/>
    <property type="match status" value="1"/>
</dbReference>
<dbReference type="GO" id="GO:0016887">
    <property type="term" value="F:ATP hydrolysis activity"/>
    <property type="evidence" value="ECO:0007669"/>
    <property type="project" value="InterPro"/>
</dbReference>
<dbReference type="GO" id="GO:0046872">
    <property type="term" value="F:metal ion binding"/>
    <property type="evidence" value="ECO:0007669"/>
    <property type="project" value="UniProtKB-KW"/>
</dbReference>
<dbReference type="InterPro" id="IPR027417">
    <property type="entry name" value="P-loop_NTPase"/>
</dbReference>
<keyword evidence="5" id="KW-0645">Protease</keyword>
<dbReference type="GO" id="GO:0004176">
    <property type="term" value="F:ATP-dependent peptidase activity"/>
    <property type="evidence" value="ECO:0007669"/>
    <property type="project" value="InterPro"/>
</dbReference>
<dbReference type="Gene3D" id="3.40.50.300">
    <property type="entry name" value="P-loop containing nucleotide triphosphate hydrolases"/>
    <property type="match status" value="1"/>
</dbReference>
<dbReference type="PANTHER" id="PTHR43655:SF2">
    <property type="entry name" value="AFG3 LIKE MATRIX AAA PEPTIDASE SUBUNIT 2, ISOFORM A"/>
    <property type="match status" value="1"/>
</dbReference>
<evidence type="ECO:0000256" key="14">
    <source>
        <dbReference type="ARBA" id="ARBA00023128"/>
    </source>
</evidence>
<dbReference type="FunFam" id="1.10.8.60:FF:000019">
    <property type="entry name" value="AFG3-like AAA ATPase 2"/>
    <property type="match status" value="1"/>
</dbReference>
<evidence type="ECO:0000259" key="17">
    <source>
        <dbReference type="SMART" id="SM00382"/>
    </source>
</evidence>
<dbReference type="InterPro" id="IPR037219">
    <property type="entry name" value="Peptidase_M41-like"/>
</dbReference>
<dbReference type="GO" id="GO:0005745">
    <property type="term" value="C:m-AAA complex"/>
    <property type="evidence" value="ECO:0007669"/>
    <property type="project" value="TreeGrafter"/>
</dbReference>
<evidence type="ECO:0000256" key="3">
    <source>
        <dbReference type="ARBA" id="ARBA00010044"/>
    </source>
</evidence>